<evidence type="ECO:0000256" key="3">
    <source>
        <dbReference type="ARBA" id="ARBA00022840"/>
    </source>
</evidence>
<evidence type="ECO:0000256" key="1">
    <source>
        <dbReference type="ARBA" id="ARBA00005417"/>
    </source>
</evidence>
<keyword evidence="3 6" id="KW-0067">ATP-binding</keyword>
<dbReference type="GO" id="GO:0016887">
    <property type="term" value="F:ATP hydrolysis activity"/>
    <property type="evidence" value="ECO:0007669"/>
    <property type="project" value="InterPro"/>
</dbReference>
<protein>
    <submittedName>
        <fullName evidence="6">Cell division ATP-binding protein FtsE</fullName>
    </submittedName>
</protein>
<evidence type="ECO:0000259" key="5">
    <source>
        <dbReference type="PROSITE" id="PS50893"/>
    </source>
</evidence>
<keyword evidence="2" id="KW-0547">Nucleotide-binding</keyword>
<dbReference type="STRING" id="661478.OP10G_0692"/>
<evidence type="ECO:0000256" key="2">
    <source>
        <dbReference type="ARBA" id="ARBA00022741"/>
    </source>
</evidence>
<proteinExistence type="inferred from homology"/>
<organism evidence="6 7">
    <name type="scientific">Fimbriimonas ginsengisoli Gsoil 348</name>
    <dbReference type="NCBI Taxonomy" id="661478"/>
    <lineage>
        <taxon>Bacteria</taxon>
        <taxon>Bacillati</taxon>
        <taxon>Armatimonadota</taxon>
        <taxon>Fimbriimonadia</taxon>
        <taxon>Fimbriimonadales</taxon>
        <taxon>Fimbriimonadaceae</taxon>
        <taxon>Fimbriimonas</taxon>
    </lineage>
</organism>
<dbReference type="InterPro" id="IPR003593">
    <property type="entry name" value="AAA+_ATPase"/>
</dbReference>
<dbReference type="PROSITE" id="PS00211">
    <property type="entry name" value="ABC_TRANSPORTER_1"/>
    <property type="match status" value="1"/>
</dbReference>
<dbReference type="InterPro" id="IPR003439">
    <property type="entry name" value="ABC_transporter-like_ATP-bd"/>
</dbReference>
<feature type="domain" description="ABC transporter" evidence="5">
    <location>
        <begin position="10"/>
        <end position="245"/>
    </location>
</feature>
<keyword evidence="6" id="KW-0131">Cell cycle</keyword>
<dbReference type="SUPFAM" id="SSF52540">
    <property type="entry name" value="P-loop containing nucleoside triphosphate hydrolases"/>
    <property type="match status" value="1"/>
</dbReference>
<dbReference type="AlphaFoldDB" id="A0A068NMX1"/>
<keyword evidence="7" id="KW-1185">Reference proteome</keyword>
<dbReference type="GO" id="GO:0005524">
    <property type="term" value="F:ATP binding"/>
    <property type="evidence" value="ECO:0007669"/>
    <property type="project" value="UniProtKB-KW"/>
</dbReference>
<dbReference type="Pfam" id="PF00005">
    <property type="entry name" value="ABC_tran"/>
    <property type="match status" value="1"/>
</dbReference>
<dbReference type="InterPro" id="IPR017871">
    <property type="entry name" value="ABC_transporter-like_CS"/>
</dbReference>
<dbReference type="GO" id="GO:0051301">
    <property type="term" value="P:cell division"/>
    <property type="evidence" value="ECO:0007669"/>
    <property type="project" value="UniProtKB-KW"/>
</dbReference>
<dbReference type="KEGG" id="fgi:OP10G_0692"/>
<dbReference type="Gene3D" id="3.40.50.300">
    <property type="entry name" value="P-loop containing nucleotide triphosphate hydrolases"/>
    <property type="match status" value="1"/>
</dbReference>
<sequence length="262" mass="28413">MNSASTNPYISFQDARVEYAGHVSGLNGVTLDVQKGEFVFFVGKTGAGKSTLIKLVTREVRPTAGRVLLQGKSVGDIPGGDIAKLRRGMGIVPQDFALLPRKRVWENVAYAMRAVGHSRRDVRQRVPDILEQVNIAHRADAFPAELSGGEQQRVAIARALINNPPLLLADEPTGNLDPDHSWEIMELLKALNLKGTTVLVASHDMLVIHRMGKRIVTLDHGRVTEDVPATNVIWTGSPLDIPTASPPPSTEGQETTEEAPDA</sequence>
<dbReference type="HOGENOM" id="CLU_000604_1_22_0"/>
<dbReference type="RefSeq" id="WP_025227290.1">
    <property type="nucleotide sequence ID" value="NZ_CP007139.1"/>
</dbReference>
<dbReference type="InterPro" id="IPR015854">
    <property type="entry name" value="ABC_transpr_LolD-like"/>
</dbReference>
<reference evidence="6 7" key="1">
    <citation type="journal article" date="2014" name="PLoS ONE">
        <title>The first complete genome sequence of the class fimbriimonadia in the phylum armatimonadetes.</title>
        <authorList>
            <person name="Hu Z.Y."/>
            <person name="Wang Y.Z."/>
            <person name="Im W.T."/>
            <person name="Wang S.Y."/>
            <person name="Zhao G.P."/>
            <person name="Zheng H.J."/>
            <person name="Quan Z.X."/>
        </authorList>
    </citation>
    <scope>NUCLEOTIDE SEQUENCE [LARGE SCALE GENOMIC DNA]</scope>
    <source>
        <strain evidence="6">Gsoil 348</strain>
    </source>
</reference>
<dbReference type="PANTHER" id="PTHR24220">
    <property type="entry name" value="IMPORT ATP-BINDING PROTEIN"/>
    <property type="match status" value="1"/>
</dbReference>
<name>A0A068NMX1_FIMGI</name>
<evidence type="ECO:0000313" key="6">
    <source>
        <dbReference type="EMBL" id="AIE84060.1"/>
    </source>
</evidence>
<dbReference type="PANTHER" id="PTHR24220:SF470">
    <property type="entry name" value="CELL DIVISION ATP-BINDING PROTEIN FTSE"/>
    <property type="match status" value="1"/>
</dbReference>
<evidence type="ECO:0000313" key="7">
    <source>
        <dbReference type="Proteomes" id="UP000027982"/>
    </source>
</evidence>
<dbReference type="eggNOG" id="COG2884">
    <property type="taxonomic scope" value="Bacteria"/>
</dbReference>
<dbReference type="PROSITE" id="PS50893">
    <property type="entry name" value="ABC_TRANSPORTER_2"/>
    <property type="match status" value="1"/>
</dbReference>
<dbReference type="FunFam" id="3.40.50.300:FF:000056">
    <property type="entry name" value="Cell division ATP-binding protein FtsE"/>
    <property type="match status" value="1"/>
</dbReference>
<feature type="region of interest" description="Disordered" evidence="4">
    <location>
        <begin position="235"/>
        <end position="262"/>
    </location>
</feature>
<accession>A0A068NMX1</accession>
<dbReference type="InterPro" id="IPR027417">
    <property type="entry name" value="P-loop_NTPase"/>
</dbReference>
<dbReference type="GO" id="GO:0005886">
    <property type="term" value="C:plasma membrane"/>
    <property type="evidence" value="ECO:0007669"/>
    <property type="project" value="TreeGrafter"/>
</dbReference>
<dbReference type="Proteomes" id="UP000027982">
    <property type="component" value="Chromosome"/>
</dbReference>
<gene>
    <name evidence="6" type="ORF">OP10G_0692</name>
</gene>
<dbReference type="GO" id="GO:0022857">
    <property type="term" value="F:transmembrane transporter activity"/>
    <property type="evidence" value="ECO:0007669"/>
    <property type="project" value="TreeGrafter"/>
</dbReference>
<evidence type="ECO:0000256" key="4">
    <source>
        <dbReference type="SAM" id="MobiDB-lite"/>
    </source>
</evidence>
<dbReference type="EMBL" id="CP007139">
    <property type="protein sequence ID" value="AIE84060.1"/>
    <property type="molecule type" value="Genomic_DNA"/>
</dbReference>
<dbReference type="SMART" id="SM00382">
    <property type="entry name" value="AAA"/>
    <property type="match status" value="1"/>
</dbReference>
<keyword evidence="6" id="KW-0132">Cell division</keyword>
<comment type="similarity">
    <text evidence="1">Belongs to the ABC transporter superfamily.</text>
</comment>